<reference evidence="3" key="1">
    <citation type="journal article" date="2018" name="Gigascience">
        <title>Genome assembly of the Pink Ipe (Handroanthus impetiginosus, Bignoniaceae), a highly valued, ecologically keystone Neotropical timber forest tree.</title>
        <authorList>
            <person name="Silva-Junior O.B."/>
            <person name="Grattapaglia D."/>
            <person name="Novaes E."/>
            <person name="Collevatti R.G."/>
        </authorList>
    </citation>
    <scope>NUCLEOTIDE SEQUENCE [LARGE SCALE GENOMIC DNA]</scope>
    <source>
        <strain evidence="3">cv. UFG-1</strain>
    </source>
</reference>
<evidence type="ECO:0000313" key="2">
    <source>
        <dbReference type="EMBL" id="PIN16707.1"/>
    </source>
</evidence>
<organism evidence="2 3">
    <name type="scientific">Handroanthus impetiginosus</name>
    <dbReference type="NCBI Taxonomy" id="429701"/>
    <lineage>
        <taxon>Eukaryota</taxon>
        <taxon>Viridiplantae</taxon>
        <taxon>Streptophyta</taxon>
        <taxon>Embryophyta</taxon>
        <taxon>Tracheophyta</taxon>
        <taxon>Spermatophyta</taxon>
        <taxon>Magnoliopsida</taxon>
        <taxon>eudicotyledons</taxon>
        <taxon>Gunneridae</taxon>
        <taxon>Pentapetalae</taxon>
        <taxon>asterids</taxon>
        <taxon>lamiids</taxon>
        <taxon>Lamiales</taxon>
        <taxon>Bignoniaceae</taxon>
        <taxon>Crescentiina</taxon>
        <taxon>Tabebuia alliance</taxon>
        <taxon>Handroanthus</taxon>
    </lineage>
</organism>
<feature type="compositionally biased region" description="Polar residues" evidence="1">
    <location>
        <begin position="1"/>
        <end position="20"/>
    </location>
</feature>
<comment type="caution">
    <text evidence="2">The sequence shown here is derived from an EMBL/GenBank/DDBJ whole genome shotgun (WGS) entry which is preliminary data.</text>
</comment>
<accession>A0A2G9HGN1</accession>
<proteinExistence type="predicted"/>
<name>A0A2G9HGN1_9LAMI</name>
<dbReference type="Proteomes" id="UP000231279">
    <property type="component" value="Unassembled WGS sequence"/>
</dbReference>
<feature type="region of interest" description="Disordered" evidence="1">
    <location>
        <begin position="297"/>
        <end position="337"/>
    </location>
</feature>
<keyword evidence="3" id="KW-1185">Reference proteome</keyword>
<sequence>MGKKPASQNSPTAAITSTISAPFINAPIDAPSPRASSLTKRKTETRKSKLSSSLSASKIWRHSETSKGTVSCPTTASPTSHWYSESLSSSVSNKQRSNGLNNGLDIKKTPKGPFLHNYAKDASHSQNVFQSPLGSSQAMGAFKPSGLRPPSPQIRFFDENALHRNHEVTRSRKLPQKVLSGGTSFSANAHFDCLNGKLLPHSSSRYDPACKKLKSPCLEVAVNIKRTKTDHANTFHGEDKEICLETERVNDQESDSGDQLCDLSKYFEAIDLNQEKKQISRQSKRNKNNIENQLLDSPMASSKPHQLSPKPLLANPSISGMRTPLADKTSACNLSET</sequence>
<feature type="compositionally biased region" description="Polar residues" evidence="1">
    <location>
        <begin position="66"/>
        <end position="101"/>
    </location>
</feature>
<evidence type="ECO:0000256" key="1">
    <source>
        <dbReference type="SAM" id="MobiDB-lite"/>
    </source>
</evidence>
<protein>
    <submittedName>
        <fullName evidence="2">Uncharacterized protein</fullName>
    </submittedName>
</protein>
<dbReference type="AlphaFoldDB" id="A0A2G9HGN1"/>
<dbReference type="EMBL" id="NKXS01001812">
    <property type="protein sequence ID" value="PIN16707.1"/>
    <property type="molecule type" value="Genomic_DNA"/>
</dbReference>
<dbReference type="OrthoDB" id="914017at2759"/>
<evidence type="ECO:0000313" key="3">
    <source>
        <dbReference type="Proteomes" id="UP000231279"/>
    </source>
</evidence>
<gene>
    <name evidence="2" type="ORF">CDL12_10620</name>
</gene>
<feature type="region of interest" description="Disordered" evidence="1">
    <location>
        <begin position="1"/>
        <end position="108"/>
    </location>
</feature>